<keyword evidence="3" id="KW-1185">Reference proteome</keyword>
<dbReference type="OrthoDB" id="5355007at2759"/>
<evidence type="ECO:0000313" key="2">
    <source>
        <dbReference type="EMBL" id="KAF2172570.1"/>
    </source>
</evidence>
<dbReference type="InterPro" id="IPR018783">
    <property type="entry name" value="TF_ENY2"/>
</dbReference>
<dbReference type="GeneID" id="54557493"/>
<evidence type="ECO:0000256" key="1">
    <source>
        <dbReference type="SAM" id="MobiDB-lite"/>
    </source>
</evidence>
<sequence length="131" mass="14353">MAGDDKKITVNGSSNGYNPSTQDNITMAMLQNGGVKRIQSGFQQRLDEAGWSENLRNYVTQLFRSGEAQTYDEALSKVKEHVRVQPLDEEERAVVTNGAGGPDLVIPSEVAKDAAEVVKKELAKVVKMETK</sequence>
<dbReference type="GO" id="GO:0003713">
    <property type="term" value="F:transcription coactivator activity"/>
    <property type="evidence" value="ECO:0007669"/>
    <property type="project" value="InterPro"/>
</dbReference>
<protein>
    <submittedName>
        <fullName evidence="2">Uncharacterized protein</fullName>
    </submittedName>
</protein>
<dbReference type="Pfam" id="PF10163">
    <property type="entry name" value="EnY2"/>
    <property type="match status" value="1"/>
</dbReference>
<evidence type="ECO:0000313" key="3">
    <source>
        <dbReference type="Proteomes" id="UP000799537"/>
    </source>
</evidence>
<reference evidence="2" key="1">
    <citation type="journal article" date="2020" name="Stud. Mycol.">
        <title>101 Dothideomycetes genomes: a test case for predicting lifestyles and emergence of pathogens.</title>
        <authorList>
            <person name="Haridas S."/>
            <person name="Albert R."/>
            <person name="Binder M."/>
            <person name="Bloem J."/>
            <person name="Labutti K."/>
            <person name="Salamov A."/>
            <person name="Andreopoulos B."/>
            <person name="Baker S."/>
            <person name="Barry K."/>
            <person name="Bills G."/>
            <person name="Bluhm B."/>
            <person name="Cannon C."/>
            <person name="Castanera R."/>
            <person name="Culley D."/>
            <person name="Daum C."/>
            <person name="Ezra D."/>
            <person name="Gonzalez J."/>
            <person name="Henrissat B."/>
            <person name="Kuo A."/>
            <person name="Liang C."/>
            <person name="Lipzen A."/>
            <person name="Lutzoni F."/>
            <person name="Magnuson J."/>
            <person name="Mondo S."/>
            <person name="Nolan M."/>
            <person name="Ohm R."/>
            <person name="Pangilinan J."/>
            <person name="Park H.-J."/>
            <person name="Ramirez L."/>
            <person name="Alfaro M."/>
            <person name="Sun H."/>
            <person name="Tritt A."/>
            <person name="Yoshinaga Y."/>
            <person name="Zwiers L.-H."/>
            <person name="Turgeon B."/>
            <person name="Goodwin S."/>
            <person name="Spatafora J."/>
            <person name="Crous P."/>
            <person name="Grigoriev I."/>
        </authorList>
    </citation>
    <scope>NUCLEOTIDE SEQUENCE</scope>
    <source>
        <strain evidence="2">ATCC 36951</strain>
    </source>
</reference>
<feature type="compositionally biased region" description="Polar residues" evidence="1">
    <location>
        <begin position="10"/>
        <end position="23"/>
    </location>
</feature>
<proteinExistence type="predicted"/>
<accession>A0A6A6D2F1</accession>
<gene>
    <name evidence="2" type="ORF">M409DRAFT_17802</name>
</gene>
<organism evidence="2 3">
    <name type="scientific">Zasmidium cellare ATCC 36951</name>
    <dbReference type="NCBI Taxonomy" id="1080233"/>
    <lineage>
        <taxon>Eukaryota</taxon>
        <taxon>Fungi</taxon>
        <taxon>Dikarya</taxon>
        <taxon>Ascomycota</taxon>
        <taxon>Pezizomycotina</taxon>
        <taxon>Dothideomycetes</taxon>
        <taxon>Dothideomycetidae</taxon>
        <taxon>Mycosphaerellales</taxon>
        <taxon>Mycosphaerellaceae</taxon>
        <taxon>Zasmidium</taxon>
    </lineage>
</organism>
<dbReference type="GO" id="GO:0000124">
    <property type="term" value="C:SAGA complex"/>
    <property type="evidence" value="ECO:0007669"/>
    <property type="project" value="InterPro"/>
</dbReference>
<dbReference type="AlphaFoldDB" id="A0A6A6D2F1"/>
<dbReference type="Proteomes" id="UP000799537">
    <property type="component" value="Unassembled WGS sequence"/>
</dbReference>
<name>A0A6A6D2F1_ZASCE</name>
<dbReference type="GO" id="GO:0006406">
    <property type="term" value="P:mRNA export from nucleus"/>
    <property type="evidence" value="ECO:0007669"/>
    <property type="project" value="InterPro"/>
</dbReference>
<feature type="region of interest" description="Disordered" evidence="1">
    <location>
        <begin position="1"/>
        <end position="23"/>
    </location>
</feature>
<dbReference type="GO" id="GO:0005643">
    <property type="term" value="C:nuclear pore"/>
    <property type="evidence" value="ECO:0007669"/>
    <property type="project" value="InterPro"/>
</dbReference>
<dbReference type="EMBL" id="ML993581">
    <property type="protein sequence ID" value="KAF2172570.1"/>
    <property type="molecule type" value="Genomic_DNA"/>
</dbReference>
<dbReference type="RefSeq" id="XP_033673459.1">
    <property type="nucleotide sequence ID" value="XM_033804221.1"/>
</dbReference>
<dbReference type="Gene3D" id="1.10.246.140">
    <property type="match status" value="1"/>
</dbReference>
<dbReference type="InterPro" id="IPR038212">
    <property type="entry name" value="TF_EnY2_sf"/>
</dbReference>